<gene>
    <name evidence="4" type="ORF">F0P94_06645</name>
</gene>
<comment type="similarity">
    <text evidence="1">Belongs to the DinB family.</text>
</comment>
<dbReference type="EMBL" id="VTWT01000003">
    <property type="protein sequence ID" value="KAA9340023.1"/>
    <property type="molecule type" value="Genomic_DNA"/>
</dbReference>
<comment type="caution">
    <text evidence="4">The sequence shown here is derived from an EMBL/GenBank/DDBJ whole genome shotgun (WGS) entry which is preliminary data.</text>
</comment>
<dbReference type="Proteomes" id="UP000326570">
    <property type="component" value="Unassembled WGS sequence"/>
</dbReference>
<dbReference type="Gene3D" id="1.20.120.450">
    <property type="entry name" value="dinb family like domain"/>
    <property type="match status" value="1"/>
</dbReference>
<evidence type="ECO:0000256" key="3">
    <source>
        <dbReference type="PIRSR" id="PIRSR607837-1"/>
    </source>
</evidence>
<keyword evidence="5" id="KW-1185">Reference proteome</keyword>
<dbReference type="PANTHER" id="PTHR37302:SF3">
    <property type="entry name" value="DAMAGE-INDUCIBLE PROTEIN DINB"/>
    <property type="match status" value="1"/>
</dbReference>
<protein>
    <submittedName>
        <fullName evidence="4">Damage-inducible protein DinB</fullName>
    </submittedName>
</protein>
<accession>A0A5N1J608</accession>
<reference evidence="4 5" key="1">
    <citation type="submission" date="2019-09" db="EMBL/GenBank/DDBJ databases">
        <title>Genome sequence of Adhaeribacter sp. M2.</title>
        <authorList>
            <person name="Srinivasan S."/>
        </authorList>
    </citation>
    <scope>NUCLEOTIDE SEQUENCE [LARGE SCALE GENOMIC DNA]</scope>
    <source>
        <strain evidence="4 5">M2</strain>
    </source>
</reference>
<dbReference type="RefSeq" id="WP_150903074.1">
    <property type="nucleotide sequence ID" value="NZ_VTWT01000003.1"/>
</dbReference>
<name>A0A5N1J608_9BACT</name>
<dbReference type="InterPro" id="IPR034660">
    <property type="entry name" value="DinB/YfiT-like"/>
</dbReference>
<feature type="binding site" evidence="3">
    <location>
        <position position="121"/>
    </location>
    <ligand>
        <name>a divalent metal cation</name>
        <dbReference type="ChEBI" id="CHEBI:60240"/>
    </ligand>
</feature>
<sequence length="157" mass="18464">MWSTLKKYAEYNIWANDRLLTHLENLPGEAPAGALKLFSHVLNAQYIWISRMTDTVCPVTVWQEHSLKELRKLHEETSPRLYDLLKDADLEEFNREIKYTNSQGMAYTNRVCDIFTHVFNHCTYHRAQVAKELRNNGFEPINTDYITYVRIKTGQPV</sequence>
<dbReference type="AlphaFoldDB" id="A0A5N1J608"/>
<feature type="binding site" evidence="3">
    <location>
        <position position="40"/>
    </location>
    <ligand>
        <name>a divalent metal cation</name>
        <dbReference type="ChEBI" id="CHEBI:60240"/>
    </ligand>
</feature>
<feature type="binding site" evidence="3">
    <location>
        <position position="125"/>
    </location>
    <ligand>
        <name>a divalent metal cation</name>
        <dbReference type="ChEBI" id="CHEBI:60240"/>
    </ligand>
</feature>
<evidence type="ECO:0000313" key="4">
    <source>
        <dbReference type="EMBL" id="KAA9340023.1"/>
    </source>
</evidence>
<keyword evidence="2 3" id="KW-0479">Metal-binding</keyword>
<dbReference type="GO" id="GO:0046872">
    <property type="term" value="F:metal ion binding"/>
    <property type="evidence" value="ECO:0007669"/>
    <property type="project" value="UniProtKB-KW"/>
</dbReference>
<evidence type="ECO:0000313" key="5">
    <source>
        <dbReference type="Proteomes" id="UP000326570"/>
    </source>
</evidence>
<dbReference type="PANTHER" id="PTHR37302">
    <property type="entry name" value="SLR1116 PROTEIN"/>
    <property type="match status" value="1"/>
</dbReference>
<evidence type="ECO:0000256" key="1">
    <source>
        <dbReference type="ARBA" id="ARBA00008635"/>
    </source>
</evidence>
<proteinExistence type="inferred from homology"/>
<dbReference type="Pfam" id="PF05163">
    <property type="entry name" value="DinB"/>
    <property type="match status" value="1"/>
</dbReference>
<evidence type="ECO:0000256" key="2">
    <source>
        <dbReference type="ARBA" id="ARBA00022723"/>
    </source>
</evidence>
<dbReference type="InterPro" id="IPR007837">
    <property type="entry name" value="DinB"/>
</dbReference>
<organism evidence="4 5">
    <name type="scientific">Adhaeribacter soli</name>
    <dbReference type="NCBI Taxonomy" id="2607655"/>
    <lineage>
        <taxon>Bacteria</taxon>
        <taxon>Pseudomonadati</taxon>
        <taxon>Bacteroidota</taxon>
        <taxon>Cytophagia</taxon>
        <taxon>Cytophagales</taxon>
        <taxon>Hymenobacteraceae</taxon>
        <taxon>Adhaeribacter</taxon>
    </lineage>
</organism>
<dbReference type="SUPFAM" id="SSF109854">
    <property type="entry name" value="DinB/YfiT-like putative metalloenzymes"/>
    <property type="match status" value="1"/>
</dbReference>